<dbReference type="GO" id="GO:0005634">
    <property type="term" value="C:nucleus"/>
    <property type="evidence" value="ECO:0007669"/>
    <property type="project" value="UniProtKB-SubCell"/>
</dbReference>
<proteinExistence type="predicted"/>
<reference evidence="12" key="1">
    <citation type="submission" date="2021-05" db="EMBL/GenBank/DDBJ databases">
        <authorList>
            <person name="Alioto T."/>
            <person name="Alioto T."/>
            <person name="Gomez Garrido J."/>
        </authorList>
    </citation>
    <scope>NUCLEOTIDE SEQUENCE</scope>
</reference>
<dbReference type="GO" id="GO:0008270">
    <property type="term" value="F:zinc ion binding"/>
    <property type="evidence" value="ECO:0007669"/>
    <property type="project" value="UniProtKB-KW"/>
</dbReference>
<evidence type="ECO:0000256" key="3">
    <source>
        <dbReference type="ARBA" id="ARBA00022737"/>
    </source>
</evidence>
<accession>A0A8D8QAN2</accession>
<dbReference type="EMBL" id="HBUF01376843">
    <property type="protein sequence ID" value="CAG6728686.1"/>
    <property type="molecule type" value="Transcribed_RNA"/>
</dbReference>
<evidence type="ECO:0000256" key="1">
    <source>
        <dbReference type="ARBA" id="ARBA00004123"/>
    </source>
</evidence>
<evidence type="ECO:0000256" key="8">
    <source>
        <dbReference type="ARBA" id="ARBA00023242"/>
    </source>
</evidence>
<dbReference type="EMBL" id="HBUF01571621">
    <property type="protein sequence ID" value="CAG6766787.1"/>
    <property type="molecule type" value="Transcribed_RNA"/>
</dbReference>
<dbReference type="FunFam" id="3.30.160.60:FF:000912">
    <property type="entry name" value="Zinc finger protein 660"/>
    <property type="match status" value="1"/>
</dbReference>
<comment type="subcellular location">
    <subcellularLocation>
        <location evidence="1">Nucleus</location>
    </subcellularLocation>
</comment>
<protein>
    <submittedName>
        <fullName evidence="12">PR domain zinc finger protein 5</fullName>
    </submittedName>
</protein>
<dbReference type="SUPFAM" id="SSF57667">
    <property type="entry name" value="beta-beta-alpha zinc fingers"/>
    <property type="match status" value="4"/>
</dbReference>
<evidence type="ECO:0000256" key="2">
    <source>
        <dbReference type="ARBA" id="ARBA00022723"/>
    </source>
</evidence>
<dbReference type="EMBL" id="HBUF01328981">
    <property type="protein sequence ID" value="CAG6696499.1"/>
    <property type="molecule type" value="Transcribed_RNA"/>
</dbReference>
<keyword evidence="6" id="KW-0805">Transcription regulation</keyword>
<dbReference type="EMBL" id="HBUF01328982">
    <property type="protein sequence ID" value="CAG6696503.1"/>
    <property type="molecule type" value="Transcribed_RNA"/>
</dbReference>
<dbReference type="FunFam" id="3.30.160.60:FF:000145">
    <property type="entry name" value="Zinc finger protein 574"/>
    <property type="match status" value="1"/>
</dbReference>
<evidence type="ECO:0000313" key="12">
    <source>
        <dbReference type="EMBL" id="CAG6628326.1"/>
    </source>
</evidence>
<dbReference type="EMBL" id="HBUF01571622">
    <property type="protein sequence ID" value="CAG6766792.1"/>
    <property type="molecule type" value="Transcribed_RNA"/>
</dbReference>
<sequence length="278" mass="31821">MDKIFECSLCGKQCIKKKDMKQHMVVHQDERPYSCEICNFSFKRKWQLTKHNEKVHKKRVLKKVVCKVCGWVGKSRRALIDHRIVCVTNVFQCDICKKLFGAKSSLEYHMTAHSSERPFPCDICGACFKHKRNVLTHIQSVHKGQKPVKKVSNPDKIPLCQCEICGKSFYSRFGYSSHIKKIHGDGKPMCPICGKKVSCKKGLTIHLNTHTGEKPYCCEICGRSFTTKDYLKIHARIHTGESPYKCHVCPKSFKQKGSLNGHYRTNHPGLPPVSELKT</sequence>
<feature type="domain" description="C2H2-type" evidence="11">
    <location>
        <begin position="33"/>
        <end position="56"/>
    </location>
</feature>
<dbReference type="EMBL" id="HBUF01376845">
    <property type="protein sequence ID" value="CAG6728692.1"/>
    <property type="molecule type" value="Transcribed_RNA"/>
</dbReference>
<evidence type="ECO:0000256" key="9">
    <source>
        <dbReference type="PROSITE-ProRule" id="PRU00042"/>
    </source>
</evidence>
<evidence type="ECO:0000256" key="10">
    <source>
        <dbReference type="SAM" id="MobiDB-lite"/>
    </source>
</evidence>
<dbReference type="GO" id="GO:0000785">
    <property type="term" value="C:chromatin"/>
    <property type="evidence" value="ECO:0007669"/>
    <property type="project" value="UniProtKB-ARBA"/>
</dbReference>
<dbReference type="GO" id="GO:0040029">
    <property type="term" value="P:epigenetic regulation of gene expression"/>
    <property type="evidence" value="ECO:0007669"/>
    <property type="project" value="UniProtKB-ARBA"/>
</dbReference>
<dbReference type="Pfam" id="PF13912">
    <property type="entry name" value="zf-C2H2_6"/>
    <property type="match status" value="1"/>
</dbReference>
<dbReference type="GO" id="GO:0003682">
    <property type="term" value="F:chromatin binding"/>
    <property type="evidence" value="ECO:0007669"/>
    <property type="project" value="UniProtKB-ARBA"/>
</dbReference>
<dbReference type="EMBL" id="HBUF01328980">
    <property type="protein sequence ID" value="CAG6696496.1"/>
    <property type="molecule type" value="Transcribed_RNA"/>
</dbReference>
<keyword evidence="4 9" id="KW-0863">Zinc-finger</keyword>
<keyword evidence="7" id="KW-0804">Transcription</keyword>
<keyword evidence="5" id="KW-0862">Zinc</keyword>
<feature type="region of interest" description="Disordered" evidence="10">
    <location>
        <begin position="259"/>
        <end position="278"/>
    </location>
</feature>
<evidence type="ECO:0000256" key="7">
    <source>
        <dbReference type="ARBA" id="ARBA00023163"/>
    </source>
</evidence>
<name>A0A8D8QAN2_9HEMI</name>
<evidence type="ECO:0000256" key="5">
    <source>
        <dbReference type="ARBA" id="ARBA00022833"/>
    </source>
</evidence>
<feature type="domain" description="C2H2-type" evidence="11">
    <location>
        <begin position="244"/>
        <end position="272"/>
    </location>
</feature>
<organism evidence="12">
    <name type="scientific">Cacopsylla melanoneura</name>
    <dbReference type="NCBI Taxonomy" id="428564"/>
    <lineage>
        <taxon>Eukaryota</taxon>
        <taxon>Metazoa</taxon>
        <taxon>Ecdysozoa</taxon>
        <taxon>Arthropoda</taxon>
        <taxon>Hexapoda</taxon>
        <taxon>Insecta</taxon>
        <taxon>Pterygota</taxon>
        <taxon>Neoptera</taxon>
        <taxon>Paraneoptera</taxon>
        <taxon>Hemiptera</taxon>
        <taxon>Sternorrhyncha</taxon>
        <taxon>Psylloidea</taxon>
        <taxon>Psyllidae</taxon>
        <taxon>Psyllinae</taxon>
        <taxon>Cacopsylla</taxon>
    </lineage>
</organism>
<feature type="domain" description="C2H2-type" evidence="11">
    <location>
        <begin position="160"/>
        <end position="188"/>
    </location>
</feature>
<dbReference type="PANTHER" id="PTHR47772">
    <property type="entry name" value="ZINC FINGER PROTEIN 200"/>
    <property type="match status" value="1"/>
</dbReference>
<dbReference type="InterPro" id="IPR036236">
    <property type="entry name" value="Znf_C2H2_sf"/>
</dbReference>
<dbReference type="EMBL" id="HBUF01571623">
    <property type="protein sequence ID" value="CAG6766797.1"/>
    <property type="molecule type" value="Transcribed_RNA"/>
</dbReference>
<dbReference type="AlphaFoldDB" id="A0A8D8QAN2"/>
<dbReference type="EMBL" id="HBUF01328985">
    <property type="protein sequence ID" value="CAG6696515.1"/>
    <property type="molecule type" value="Transcribed_RNA"/>
</dbReference>
<dbReference type="Pfam" id="PF00096">
    <property type="entry name" value="zf-C2H2"/>
    <property type="match status" value="6"/>
</dbReference>
<keyword evidence="2" id="KW-0479">Metal-binding</keyword>
<dbReference type="EMBL" id="HBUF01067838">
    <property type="protein sequence ID" value="CAG6628320.1"/>
    <property type="molecule type" value="Transcribed_RNA"/>
</dbReference>
<feature type="domain" description="C2H2-type" evidence="11">
    <location>
        <begin position="216"/>
        <end position="243"/>
    </location>
</feature>
<keyword evidence="3" id="KW-0677">Repeat</keyword>
<dbReference type="InterPro" id="IPR050636">
    <property type="entry name" value="C2H2-ZF_domain-containing"/>
</dbReference>
<dbReference type="EMBL" id="HBUF01328984">
    <property type="protein sequence ID" value="CAG6696511.1"/>
    <property type="molecule type" value="Transcribed_RNA"/>
</dbReference>
<dbReference type="EMBL" id="HBUF01067839">
    <property type="protein sequence ID" value="CAG6628326.1"/>
    <property type="molecule type" value="Transcribed_RNA"/>
</dbReference>
<keyword evidence="8" id="KW-0539">Nucleus</keyword>
<evidence type="ECO:0000259" key="11">
    <source>
        <dbReference type="PROSITE" id="PS50157"/>
    </source>
</evidence>
<feature type="domain" description="C2H2-type" evidence="11">
    <location>
        <begin position="188"/>
        <end position="215"/>
    </location>
</feature>
<feature type="domain" description="C2H2-type" evidence="11">
    <location>
        <begin position="5"/>
        <end position="32"/>
    </location>
</feature>
<dbReference type="PROSITE" id="PS00028">
    <property type="entry name" value="ZINC_FINGER_C2H2_1"/>
    <property type="match status" value="8"/>
</dbReference>
<dbReference type="FunFam" id="3.30.160.60:FF:000690">
    <property type="entry name" value="Zinc finger protein 354C"/>
    <property type="match status" value="1"/>
</dbReference>
<dbReference type="EMBL" id="HBUF01067837">
    <property type="protein sequence ID" value="CAG6628314.1"/>
    <property type="molecule type" value="Transcribed_RNA"/>
</dbReference>
<evidence type="ECO:0000256" key="6">
    <source>
        <dbReference type="ARBA" id="ARBA00023015"/>
    </source>
</evidence>
<dbReference type="EMBL" id="HBUF01571624">
    <property type="protein sequence ID" value="CAG6766802.1"/>
    <property type="molecule type" value="Transcribed_RNA"/>
</dbReference>
<feature type="domain" description="C2H2-type" evidence="11">
    <location>
        <begin position="91"/>
        <end position="118"/>
    </location>
</feature>
<evidence type="ECO:0000256" key="4">
    <source>
        <dbReference type="ARBA" id="ARBA00022771"/>
    </source>
</evidence>
<dbReference type="PANTHER" id="PTHR47772:SF13">
    <property type="entry name" value="GASTRULA ZINC FINGER PROTEIN XLCGF49.1-LIKE-RELATED"/>
    <property type="match status" value="1"/>
</dbReference>
<dbReference type="Gene3D" id="3.30.160.60">
    <property type="entry name" value="Classic Zinc Finger"/>
    <property type="match status" value="8"/>
</dbReference>
<dbReference type="InterPro" id="IPR013087">
    <property type="entry name" value="Znf_C2H2_type"/>
</dbReference>
<dbReference type="SMART" id="SM00355">
    <property type="entry name" value="ZnF_C2H2"/>
    <property type="match status" value="9"/>
</dbReference>
<feature type="domain" description="C2H2-type" evidence="11">
    <location>
        <begin position="119"/>
        <end position="147"/>
    </location>
</feature>
<dbReference type="EMBL" id="HBUF01067840">
    <property type="protein sequence ID" value="CAG6628332.1"/>
    <property type="molecule type" value="Transcribed_RNA"/>
</dbReference>
<dbReference type="PROSITE" id="PS50157">
    <property type="entry name" value="ZINC_FINGER_C2H2_2"/>
    <property type="match status" value="8"/>
</dbReference>